<comment type="catalytic activity">
    <reaction evidence="5">
        <text>[(1-&gt;4)-alpha-D-galacturonosyl methyl ester](n) + n H2O = [(1-&gt;4)-alpha-D-galacturonosyl](n) + n methanol + n H(+)</text>
        <dbReference type="Rhea" id="RHEA:22380"/>
        <dbReference type="Rhea" id="RHEA-COMP:14570"/>
        <dbReference type="Rhea" id="RHEA-COMP:14573"/>
        <dbReference type="ChEBI" id="CHEBI:15377"/>
        <dbReference type="ChEBI" id="CHEBI:15378"/>
        <dbReference type="ChEBI" id="CHEBI:17790"/>
        <dbReference type="ChEBI" id="CHEBI:140522"/>
        <dbReference type="ChEBI" id="CHEBI:140523"/>
        <dbReference type="EC" id="3.1.1.11"/>
    </reaction>
</comment>
<dbReference type="Proteomes" id="UP000644756">
    <property type="component" value="Unassembled WGS sequence"/>
</dbReference>
<keyword evidence="9" id="KW-1185">Reference proteome</keyword>
<feature type="active site" evidence="4">
    <location>
        <position position="201"/>
    </location>
</feature>
<evidence type="ECO:0000256" key="4">
    <source>
        <dbReference type="PROSITE-ProRule" id="PRU10040"/>
    </source>
</evidence>
<feature type="domain" description="Pectinesterase catalytic" evidence="7">
    <location>
        <begin position="186"/>
        <end position="323"/>
    </location>
</feature>
<evidence type="ECO:0000256" key="1">
    <source>
        <dbReference type="ARBA" id="ARBA00008891"/>
    </source>
</evidence>
<evidence type="ECO:0000256" key="6">
    <source>
        <dbReference type="SAM" id="MobiDB-lite"/>
    </source>
</evidence>
<comment type="pathway">
    <text evidence="5">Glycan metabolism; pectin degradation; 2-dehydro-3-deoxy-D-gluconate from pectin: step 1/5.</text>
</comment>
<dbReference type="GO" id="GO:0045490">
    <property type="term" value="P:pectin catabolic process"/>
    <property type="evidence" value="ECO:0007669"/>
    <property type="project" value="UniProtKB-UniRule"/>
</dbReference>
<feature type="domain" description="Pectinesterase catalytic" evidence="7">
    <location>
        <begin position="25"/>
        <end position="162"/>
    </location>
</feature>
<dbReference type="Gene3D" id="2.160.20.10">
    <property type="entry name" value="Single-stranded right-handed beta-helix, Pectin lyase-like"/>
    <property type="match status" value="1"/>
</dbReference>
<proteinExistence type="inferred from homology"/>
<evidence type="ECO:0000313" key="9">
    <source>
        <dbReference type="Proteomes" id="UP000644756"/>
    </source>
</evidence>
<dbReference type="RefSeq" id="WP_229725434.1">
    <property type="nucleotide sequence ID" value="NZ_BMGR01000013.1"/>
</dbReference>
<dbReference type="InterPro" id="IPR012334">
    <property type="entry name" value="Pectin_lyas_fold"/>
</dbReference>
<evidence type="ECO:0000256" key="5">
    <source>
        <dbReference type="RuleBase" id="RU000589"/>
    </source>
</evidence>
<dbReference type="EC" id="3.1.1.11" evidence="5"/>
<dbReference type="Pfam" id="PF01095">
    <property type="entry name" value="Pectinesterase"/>
    <property type="match status" value="2"/>
</dbReference>
<dbReference type="AlphaFoldDB" id="A0A917G0J3"/>
<keyword evidence="3 5" id="KW-0063">Aspartyl esterase</keyword>
<sequence length="347" mass="39163">MKKNLKPVLQGKHKEQQEREDKRKMIVAEDGTGEYTSIQEALDRIPEGKQEETVIRIKPGVYYEKLHIVKPFVRLIGESAEDTVITYDDYARKTFPDGTEYGTFNSYTVLLGAEGIRAENLTFRNSAGRGELVGQALAAYVDGDRIMFRNCRFIGYQDTLFTGPLPSRPLAANRFGGPRDEEPRRQVRQYYERCYIEGDVDFIFGSAAAVFRNCEIFSRRRLAEESCGYITAASTPEGAPYGYVFLSCRLTGDAPIHSVYLGRPWRNHAKTVFVNCWMDGHIRPEGWHNWNKPESESTSLYGEYNSSGPGADGARVSWAYRLTEAETAAWNDADMLAGIDGWSPPAE</sequence>
<feature type="compositionally biased region" description="Basic and acidic residues" evidence="6">
    <location>
        <begin position="12"/>
        <end position="27"/>
    </location>
</feature>
<dbReference type="GO" id="GO:0009279">
    <property type="term" value="C:cell outer membrane"/>
    <property type="evidence" value="ECO:0007669"/>
    <property type="project" value="TreeGrafter"/>
</dbReference>
<feature type="region of interest" description="Disordered" evidence="6">
    <location>
        <begin position="1"/>
        <end position="27"/>
    </location>
</feature>
<dbReference type="PANTHER" id="PTHR31321">
    <property type="entry name" value="ACYL-COA THIOESTER HYDROLASE YBHC-RELATED"/>
    <property type="match status" value="1"/>
</dbReference>
<evidence type="ECO:0000313" key="8">
    <source>
        <dbReference type="EMBL" id="GGG16420.1"/>
    </source>
</evidence>
<accession>A0A917G0J3</accession>
<comment type="similarity">
    <text evidence="1">Belongs to the pectinesterase family.</text>
</comment>
<protein>
    <recommendedName>
        <fullName evidence="5">Pectinesterase</fullName>
        <ecNumber evidence="5">3.1.1.11</ecNumber>
    </recommendedName>
</protein>
<dbReference type="InterPro" id="IPR033131">
    <property type="entry name" value="Pectinesterase_Asp_AS"/>
</dbReference>
<dbReference type="InterPro" id="IPR000070">
    <property type="entry name" value="Pectinesterase_cat"/>
</dbReference>
<keyword evidence="2 5" id="KW-0378">Hydrolase</keyword>
<reference evidence="8" key="1">
    <citation type="journal article" date="2014" name="Int. J. Syst. Evol. Microbiol.">
        <title>Complete genome sequence of Corynebacterium casei LMG S-19264T (=DSM 44701T), isolated from a smear-ripened cheese.</title>
        <authorList>
            <consortium name="US DOE Joint Genome Institute (JGI-PGF)"/>
            <person name="Walter F."/>
            <person name="Albersmeier A."/>
            <person name="Kalinowski J."/>
            <person name="Ruckert C."/>
        </authorList>
    </citation>
    <scope>NUCLEOTIDE SEQUENCE</scope>
    <source>
        <strain evidence="8">CGMCC 1.12987</strain>
    </source>
</reference>
<name>A0A917G0J3_9BACL</name>
<evidence type="ECO:0000256" key="3">
    <source>
        <dbReference type="ARBA" id="ARBA00023085"/>
    </source>
</evidence>
<dbReference type="EMBL" id="BMGR01000013">
    <property type="protein sequence ID" value="GGG16420.1"/>
    <property type="molecule type" value="Genomic_DNA"/>
</dbReference>
<dbReference type="GO" id="GO:0030599">
    <property type="term" value="F:pectinesterase activity"/>
    <property type="evidence" value="ECO:0007669"/>
    <property type="project" value="UniProtKB-UniRule"/>
</dbReference>
<evidence type="ECO:0000259" key="7">
    <source>
        <dbReference type="Pfam" id="PF01095"/>
    </source>
</evidence>
<dbReference type="PANTHER" id="PTHR31321:SF57">
    <property type="entry name" value="PECTINESTERASE 53-RELATED"/>
    <property type="match status" value="1"/>
</dbReference>
<dbReference type="InterPro" id="IPR011050">
    <property type="entry name" value="Pectin_lyase_fold/virulence"/>
</dbReference>
<dbReference type="SUPFAM" id="SSF51126">
    <property type="entry name" value="Pectin lyase-like"/>
    <property type="match status" value="1"/>
</dbReference>
<dbReference type="PROSITE" id="PS00503">
    <property type="entry name" value="PECTINESTERASE_2"/>
    <property type="match status" value="1"/>
</dbReference>
<evidence type="ECO:0000256" key="2">
    <source>
        <dbReference type="ARBA" id="ARBA00022801"/>
    </source>
</evidence>
<comment type="caution">
    <text evidence="8">The sequence shown here is derived from an EMBL/GenBank/DDBJ whole genome shotgun (WGS) entry which is preliminary data.</text>
</comment>
<dbReference type="GO" id="GO:0042545">
    <property type="term" value="P:cell wall modification"/>
    <property type="evidence" value="ECO:0007669"/>
    <property type="project" value="UniProtKB-UniRule"/>
</dbReference>
<organism evidence="8 9">
    <name type="scientific">Paenibacillus abyssi</name>
    <dbReference type="NCBI Taxonomy" id="1340531"/>
    <lineage>
        <taxon>Bacteria</taxon>
        <taxon>Bacillati</taxon>
        <taxon>Bacillota</taxon>
        <taxon>Bacilli</taxon>
        <taxon>Bacillales</taxon>
        <taxon>Paenibacillaceae</taxon>
        <taxon>Paenibacillus</taxon>
    </lineage>
</organism>
<reference evidence="8" key="2">
    <citation type="submission" date="2020-09" db="EMBL/GenBank/DDBJ databases">
        <authorList>
            <person name="Sun Q."/>
            <person name="Zhou Y."/>
        </authorList>
    </citation>
    <scope>NUCLEOTIDE SEQUENCE</scope>
    <source>
        <strain evidence="8">CGMCC 1.12987</strain>
    </source>
</reference>
<gene>
    <name evidence="8" type="ORF">GCM10010916_36630</name>
</gene>